<keyword evidence="6" id="KW-1185">Reference proteome</keyword>
<comment type="similarity">
    <text evidence="1">Belongs to the GTR/RAG GTP-binding protein family.</text>
</comment>
<reference evidence="5 6" key="1">
    <citation type="journal article" date="2020" name="J. Phycol.">
        <title>Comparative genome analysis reveals Cyanidiococcus gen. nov., a new extremophilic red algal genus sister to Cyanidioschyzon (Cyanidioschyzonaceae, Rhodophyta).</title>
        <authorList>
            <person name="Liu S.-L."/>
            <person name="Chiang Y.-R."/>
            <person name="Yoon H.S."/>
            <person name="Fu H.-Y."/>
        </authorList>
    </citation>
    <scope>NUCLEOTIDE SEQUENCE [LARGE SCALE GENOMIC DNA]</scope>
    <source>
        <strain evidence="5 6">THAL066</strain>
    </source>
</reference>
<dbReference type="GO" id="GO:0005764">
    <property type="term" value="C:lysosome"/>
    <property type="evidence" value="ECO:0007669"/>
    <property type="project" value="TreeGrafter"/>
</dbReference>
<dbReference type="Gene3D" id="3.40.50.300">
    <property type="entry name" value="P-loop containing nucleotide triphosphate hydrolases"/>
    <property type="match status" value="1"/>
</dbReference>
<organism evidence="5 6">
    <name type="scientific">Cyanidiococcus yangmingshanensis</name>
    <dbReference type="NCBI Taxonomy" id="2690220"/>
    <lineage>
        <taxon>Eukaryota</taxon>
        <taxon>Rhodophyta</taxon>
        <taxon>Bangiophyceae</taxon>
        <taxon>Cyanidiales</taxon>
        <taxon>Cyanidiaceae</taxon>
        <taxon>Cyanidiococcus</taxon>
    </lineage>
</organism>
<dbReference type="GO" id="GO:0003924">
    <property type="term" value="F:GTPase activity"/>
    <property type="evidence" value="ECO:0007669"/>
    <property type="project" value="TreeGrafter"/>
</dbReference>
<dbReference type="GO" id="GO:0005525">
    <property type="term" value="F:GTP binding"/>
    <property type="evidence" value="ECO:0007669"/>
    <property type="project" value="UniProtKB-KW"/>
</dbReference>
<dbReference type="Proteomes" id="UP000530660">
    <property type="component" value="Unassembled WGS sequence"/>
</dbReference>
<dbReference type="GO" id="GO:1990131">
    <property type="term" value="C:Gtr1-Gtr2 GTPase complex"/>
    <property type="evidence" value="ECO:0007669"/>
    <property type="project" value="TreeGrafter"/>
</dbReference>
<dbReference type="EMBL" id="VWRR01000002">
    <property type="protein sequence ID" value="KAF6004982.1"/>
    <property type="molecule type" value="Genomic_DNA"/>
</dbReference>
<dbReference type="OrthoDB" id="10020193at2759"/>
<dbReference type="Pfam" id="PF04670">
    <property type="entry name" value="Gtr1_RagA"/>
    <property type="match status" value="1"/>
</dbReference>
<evidence type="ECO:0000256" key="3">
    <source>
        <dbReference type="ARBA" id="ARBA00023134"/>
    </source>
</evidence>
<gene>
    <name evidence="5" type="ORF">F1559_004732</name>
</gene>
<evidence type="ECO:0000256" key="1">
    <source>
        <dbReference type="ARBA" id="ARBA00007756"/>
    </source>
</evidence>
<evidence type="ECO:0000256" key="4">
    <source>
        <dbReference type="SAM" id="MobiDB-lite"/>
    </source>
</evidence>
<evidence type="ECO:0000313" key="5">
    <source>
        <dbReference type="EMBL" id="KAF6004982.1"/>
    </source>
</evidence>
<accession>A0A7J7IPB6</accession>
<proteinExistence type="inferred from homology"/>
<feature type="region of interest" description="Disordered" evidence="4">
    <location>
        <begin position="262"/>
        <end position="295"/>
    </location>
</feature>
<dbReference type="GO" id="GO:0005634">
    <property type="term" value="C:nucleus"/>
    <property type="evidence" value="ECO:0007669"/>
    <property type="project" value="TreeGrafter"/>
</dbReference>
<dbReference type="InterPro" id="IPR006762">
    <property type="entry name" value="Gtr1_RagA"/>
</dbReference>
<dbReference type="GO" id="GO:1904263">
    <property type="term" value="P:positive regulation of TORC1 signaling"/>
    <property type="evidence" value="ECO:0007669"/>
    <property type="project" value="TreeGrafter"/>
</dbReference>
<comment type="caution">
    <text evidence="5">The sequence shown here is derived from an EMBL/GenBank/DDBJ whole genome shotgun (WGS) entry which is preliminary data.</text>
</comment>
<keyword evidence="3" id="KW-0342">GTP-binding</keyword>
<keyword evidence="2" id="KW-0547">Nucleotide-binding</keyword>
<evidence type="ECO:0000256" key="2">
    <source>
        <dbReference type="ARBA" id="ARBA00022741"/>
    </source>
</evidence>
<dbReference type="PANTHER" id="PTHR11259">
    <property type="entry name" value="RAS-RELATED GTP BINDING RAG/GTR YEAST"/>
    <property type="match status" value="1"/>
</dbReference>
<feature type="compositionally biased region" description="Basic and acidic residues" evidence="4">
    <location>
        <begin position="266"/>
        <end position="275"/>
    </location>
</feature>
<sequence>MLAGCDEDGTDRDPSGAKGRAILLLGGRGSGKRTIRSILLGEPNKFTEKNAERWGSVSNLSSPSLFGSVALWTVDLQPPVFASDAARLSRLVRENRVLALVFLVDVCKADFGTDWNWIRAVTELVAAKQTPTPQRFVLIHKTDTVPMTTRASVLQRIGRYCCEAASIDRIRCFATSIWDASLYHAWSTIARSLLPEASEVQSALQAICDEWFVQLVVLFESVSLLALGHAGALLQRRRSREMGRATTSARANRWFAWFGSSSGPEAEFRGKKDASEASTGTARQDVQRRSRWPWQKPERCASAPLLQESKLVETLEPFNLADAEAFEKMSLVLKRLRLACVRSGAMFGALELIHGNGEAFLETLTPHTFVLICLEGHDEHGDERSRIRASIRNALGPFCRELEKLGTIRDRSPLPQATSSEHDVLDRT</sequence>
<dbReference type="AlphaFoldDB" id="A0A7J7IPB6"/>
<protein>
    <submittedName>
        <fullName evidence="5">Uncharacterized protein</fullName>
    </submittedName>
</protein>
<dbReference type="GO" id="GO:0010507">
    <property type="term" value="P:negative regulation of autophagy"/>
    <property type="evidence" value="ECO:0007669"/>
    <property type="project" value="TreeGrafter"/>
</dbReference>
<evidence type="ECO:0000313" key="6">
    <source>
        <dbReference type="Proteomes" id="UP000530660"/>
    </source>
</evidence>
<dbReference type="GO" id="GO:0009267">
    <property type="term" value="P:cellular response to starvation"/>
    <property type="evidence" value="ECO:0007669"/>
    <property type="project" value="TreeGrafter"/>
</dbReference>
<dbReference type="InterPro" id="IPR027417">
    <property type="entry name" value="P-loop_NTPase"/>
</dbReference>
<dbReference type="Gene3D" id="3.30.450.190">
    <property type="match status" value="1"/>
</dbReference>
<name>A0A7J7IPB6_9RHOD</name>